<protein>
    <submittedName>
        <fullName evidence="11">Prepilin-type N-terminal cleavage/methylation domain-containing protein</fullName>
    </submittedName>
</protein>
<feature type="transmembrane region" description="Helical" evidence="10">
    <location>
        <begin position="12"/>
        <end position="31"/>
    </location>
</feature>
<dbReference type="InterPro" id="IPR045584">
    <property type="entry name" value="Pilin-like"/>
</dbReference>
<evidence type="ECO:0000256" key="1">
    <source>
        <dbReference type="ARBA" id="ARBA00004162"/>
    </source>
</evidence>
<dbReference type="NCBIfam" id="TIGR02532">
    <property type="entry name" value="IV_pilin_GFxxxE"/>
    <property type="match status" value="1"/>
</dbReference>
<dbReference type="GO" id="GO:0015628">
    <property type="term" value="P:protein secretion by the type II secretion system"/>
    <property type="evidence" value="ECO:0007669"/>
    <property type="project" value="InterPro"/>
</dbReference>
<dbReference type="RefSeq" id="WP_148965921.1">
    <property type="nucleotide sequence ID" value="NZ_JBNILP010000002.1"/>
</dbReference>
<dbReference type="Proteomes" id="UP000323393">
    <property type="component" value="Unassembled WGS sequence"/>
</dbReference>
<evidence type="ECO:0000256" key="6">
    <source>
        <dbReference type="ARBA" id="ARBA00022989"/>
    </source>
</evidence>
<gene>
    <name evidence="11" type="ORF">FZC74_11375</name>
</gene>
<keyword evidence="5 10" id="KW-0812">Transmembrane</keyword>
<evidence type="ECO:0000256" key="3">
    <source>
        <dbReference type="ARBA" id="ARBA00022475"/>
    </source>
</evidence>
<reference evidence="11 12" key="1">
    <citation type="submission" date="2019-08" db="EMBL/GenBank/DDBJ databases">
        <title>Bacillus genomes from the desert of Cuatro Cienegas, Coahuila.</title>
        <authorList>
            <person name="Olmedo-Alvarez G."/>
        </authorList>
    </citation>
    <scope>NUCLEOTIDE SEQUENCE [LARGE SCALE GENOMIC DNA]</scope>
    <source>
        <strain evidence="11 12">CH88_3T</strain>
    </source>
</reference>
<keyword evidence="8" id="KW-0178">Competence</keyword>
<name>A0AA94WQV5_9BACI</name>
<dbReference type="InterPro" id="IPR012902">
    <property type="entry name" value="N_methyl_site"/>
</dbReference>
<dbReference type="PRINTS" id="PR00813">
    <property type="entry name" value="BCTERIALGSPG"/>
</dbReference>
<dbReference type="GO" id="GO:0005886">
    <property type="term" value="C:plasma membrane"/>
    <property type="evidence" value="ECO:0007669"/>
    <property type="project" value="UniProtKB-SubCell"/>
</dbReference>
<evidence type="ECO:0000256" key="7">
    <source>
        <dbReference type="ARBA" id="ARBA00023136"/>
    </source>
</evidence>
<evidence type="ECO:0000256" key="8">
    <source>
        <dbReference type="ARBA" id="ARBA00023287"/>
    </source>
</evidence>
<evidence type="ECO:0000256" key="9">
    <source>
        <dbReference type="ARBA" id="ARBA00043982"/>
    </source>
</evidence>
<dbReference type="EMBL" id="VTEU01000003">
    <property type="protein sequence ID" value="TYS59323.1"/>
    <property type="molecule type" value="Genomic_DNA"/>
</dbReference>
<keyword evidence="3" id="KW-1003">Cell membrane</keyword>
<organism evidence="11 12">
    <name type="scientific">Sutcliffiella horikoshii</name>
    <dbReference type="NCBI Taxonomy" id="79883"/>
    <lineage>
        <taxon>Bacteria</taxon>
        <taxon>Bacillati</taxon>
        <taxon>Bacillota</taxon>
        <taxon>Bacilli</taxon>
        <taxon>Bacillales</taxon>
        <taxon>Bacillaceae</taxon>
        <taxon>Sutcliffiella</taxon>
    </lineage>
</organism>
<comment type="similarity">
    <text evidence="9">Belongs to the ComGC family.</text>
</comment>
<evidence type="ECO:0000256" key="5">
    <source>
        <dbReference type="ARBA" id="ARBA00022692"/>
    </source>
</evidence>
<evidence type="ECO:0000256" key="2">
    <source>
        <dbReference type="ARBA" id="ARBA00004241"/>
    </source>
</evidence>
<keyword evidence="6 10" id="KW-1133">Transmembrane helix</keyword>
<evidence type="ECO:0000313" key="11">
    <source>
        <dbReference type="EMBL" id="TYS59323.1"/>
    </source>
</evidence>
<evidence type="ECO:0000256" key="4">
    <source>
        <dbReference type="ARBA" id="ARBA00022481"/>
    </source>
</evidence>
<dbReference type="InterPro" id="IPR016940">
    <property type="entry name" value="ComGC"/>
</dbReference>
<sequence length="111" mass="12185">MRKLLKEERGFTLVEMLLVMLVITVLLLIMIPNVTKNSSIIGDKGCEALLSMVDAQIQTYRLDKGSEPATIDDLDSPEYLEDHFDEDGTLNCPNGSTVTIVNSKAEADVGL</sequence>
<keyword evidence="4" id="KW-0488">Methylation</keyword>
<dbReference type="GO" id="GO:0009986">
    <property type="term" value="C:cell surface"/>
    <property type="evidence" value="ECO:0007669"/>
    <property type="project" value="UniProtKB-SubCell"/>
</dbReference>
<dbReference type="Gene3D" id="3.30.700.10">
    <property type="entry name" value="Glycoprotein, Type 4 Pilin"/>
    <property type="match status" value="1"/>
</dbReference>
<evidence type="ECO:0000313" key="12">
    <source>
        <dbReference type="Proteomes" id="UP000323393"/>
    </source>
</evidence>
<evidence type="ECO:0000256" key="10">
    <source>
        <dbReference type="SAM" id="Phobius"/>
    </source>
</evidence>
<dbReference type="SUPFAM" id="SSF54523">
    <property type="entry name" value="Pili subunits"/>
    <property type="match status" value="1"/>
</dbReference>
<comment type="subcellular location">
    <subcellularLocation>
        <location evidence="1">Cell membrane</location>
        <topology evidence="1">Single-pass membrane protein</topology>
    </subcellularLocation>
    <subcellularLocation>
        <location evidence="2">Cell surface</location>
    </subcellularLocation>
</comment>
<dbReference type="AlphaFoldDB" id="A0AA94WQV5"/>
<proteinExistence type="inferred from homology"/>
<comment type="caution">
    <text evidence="11">The sequence shown here is derived from an EMBL/GenBank/DDBJ whole genome shotgun (WGS) entry which is preliminary data.</text>
</comment>
<keyword evidence="7 10" id="KW-0472">Membrane</keyword>
<dbReference type="InterPro" id="IPR000983">
    <property type="entry name" value="Bac_GSPG_pilin"/>
</dbReference>
<accession>A0AA94WQV5</accession>
<dbReference type="Pfam" id="PF07963">
    <property type="entry name" value="N_methyl"/>
    <property type="match status" value="1"/>
</dbReference>
<dbReference type="PROSITE" id="PS00409">
    <property type="entry name" value="PROKAR_NTER_METHYL"/>
    <property type="match status" value="1"/>
</dbReference>
<dbReference type="NCBIfam" id="NF040999">
    <property type="entry name" value="pilin_ComGC"/>
    <property type="match status" value="1"/>
</dbReference>
<dbReference type="GO" id="GO:0015627">
    <property type="term" value="C:type II protein secretion system complex"/>
    <property type="evidence" value="ECO:0007669"/>
    <property type="project" value="InterPro"/>
</dbReference>
<dbReference type="GO" id="GO:0030420">
    <property type="term" value="P:establishment of competence for transformation"/>
    <property type="evidence" value="ECO:0007669"/>
    <property type="project" value="UniProtKB-KW"/>
</dbReference>